<dbReference type="Proteomes" id="UP000011996">
    <property type="component" value="Unassembled WGS sequence"/>
</dbReference>
<feature type="compositionally biased region" description="Basic and acidic residues" evidence="1">
    <location>
        <begin position="119"/>
        <end position="129"/>
    </location>
</feature>
<name>M5RZQ8_9BACT</name>
<dbReference type="EMBL" id="ANOF01000151">
    <property type="protein sequence ID" value="EMI24706.1"/>
    <property type="molecule type" value="Genomic_DNA"/>
</dbReference>
<dbReference type="AlphaFoldDB" id="M5RZQ8"/>
<evidence type="ECO:0000256" key="1">
    <source>
        <dbReference type="SAM" id="MobiDB-lite"/>
    </source>
</evidence>
<dbReference type="SUPFAM" id="SSF52172">
    <property type="entry name" value="CheY-like"/>
    <property type="match status" value="1"/>
</dbReference>
<feature type="compositionally biased region" description="Basic and acidic residues" evidence="1">
    <location>
        <begin position="137"/>
        <end position="154"/>
    </location>
</feature>
<protein>
    <submittedName>
        <fullName evidence="2">Uncharacterized protein</fullName>
    </submittedName>
</protein>
<gene>
    <name evidence="2" type="ORF">RESH_04687</name>
</gene>
<dbReference type="STRING" id="1263868.RESH_04687"/>
<comment type="caution">
    <text evidence="2">The sequence shown here is derived from an EMBL/GenBank/DDBJ whole genome shotgun (WGS) entry which is preliminary data.</text>
</comment>
<dbReference type="PATRIC" id="fig|1263868.3.peg.5081"/>
<reference evidence="2 3" key="1">
    <citation type="journal article" date="2013" name="Mar. Genomics">
        <title>Expression of sulfatases in Rhodopirellula baltica and the diversity of sulfatases in the genus Rhodopirellula.</title>
        <authorList>
            <person name="Wegner C.E."/>
            <person name="Richter-Heitmann T."/>
            <person name="Klindworth A."/>
            <person name="Klockow C."/>
            <person name="Richter M."/>
            <person name="Achstetter T."/>
            <person name="Glockner F.O."/>
            <person name="Harder J."/>
        </authorList>
    </citation>
    <scope>NUCLEOTIDE SEQUENCE [LARGE SCALE GENOMIC DNA]</scope>
    <source>
        <strain evidence="2 3">SH398</strain>
    </source>
</reference>
<dbReference type="InterPro" id="IPR011006">
    <property type="entry name" value="CheY-like_superfamily"/>
</dbReference>
<evidence type="ECO:0000313" key="3">
    <source>
        <dbReference type="Proteomes" id="UP000011996"/>
    </source>
</evidence>
<sequence>MGTRNLDSLPEPVNLTAPICSARGHDLPSPRRNTRGLRIDPNKPNENMDGITMLMQEMTCSNQATVLGDEHDNVHLVGCPTCGRAAKVRTQWLDTELACGHCSATFVVSELMDGDKLARSTNADKRQPKTEQPILKLDGHGRSKPRLETQEKSLSHNQSRRPIAFLIEPRDEVYARLAGDLVEAGFRVVRAITVTDALKACGKYRPRLVLANISLSERKAWQMAPKLAMLDSDTRVWLYDHAIEVHDYAMADFLGIEQLIEYGGDVFRLSSHVRQSLRDCHAKSSTAARSSVA</sequence>
<accession>M5RZQ8</accession>
<evidence type="ECO:0000313" key="2">
    <source>
        <dbReference type="EMBL" id="EMI24706.1"/>
    </source>
</evidence>
<proteinExistence type="predicted"/>
<feature type="region of interest" description="Disordered" evidence="1">
    <location>
        <begin position="119"/>
        <end position="156"/>
    </location>
</feature>
<feature type="region of interest" description="Disordered" evidence="1">
    <location>
        <begin position="22"/>
        <end position="45"/>
    </location>
</feature>
<organism evidence="2 3">
    <name type="scientific">Rhodopirellula europaea SH398</name>
    <dbReference type="NCBI Taxonomy" id="1263868"/>
    <lineage>
        <taxon>Bacteria</taxon>
        <taxon>Pseudomonadati</taxon>
        <taxon>Planctomycetota</taxon>
        <taxon>Planctomycetia</taxon>
        <taxon>Pirellulales</taxon>
        <taxon>Pirellulaceae</taxon>
        <taxon>Rhodopirellula</taxon>
    </lineage>
</organism>